<feature type="region of interest" description="Disordered" evidence="1">
    <location>
        <begin position="40"/>
        <end position="82"/>
    </location>
</feature>
<name>A0A2T4CH43_TRILO</name>
<dbReference type="Proteomes" id="UP000240760">
    <property type="component" value="Unassembled WGS sequence"/>
</dbReference>
<evidence type="ECO:0000256" key="1">
    <source>
        <dbReference type="SAM" id="MobiDB-lite"/>
    </source>
</evidence>
<dbReference type="AlphaFoldDB" id="A0A2T4CH43"/>
<feature type="compositionally biased region" description="Basic and acidic residues" evidence="1">
    <location>
        <begin position="41"/>
        <end position="65"/>
    </location>
</feature>
<reference evidence="2 3" key="1">
    <citation type="submission" date="2016-07" db="EMBL/GenBank/DDBJ databases">
        <title>Multiple horizontal gene transfer events from other fungi enriched the ability of initially mycotrophic Trichoderma (Ascomycota) to feed on dead plant biomass.</title>
        <authorList>
            <consortium name="DOE Joint Genome Institute"/>
            <person name="Aerts A."/>
            <person name="Atanasova L."/>
            <person name="Chenthamara K."/>
            <person name="Zhang J."/>
            <person name="Grujic M."/>
            <person name="Henrissat B."/>
            <person name="Kuo A."/>
            <person name="Salamov A."/>
            <person name="Lipzen A."/>
            <person name="Labutti K."/>
            <person name="Barry K."/>
            <person name="Miao Y."/>
            <person name="Rahimi M.J."/>
            <person name="Shen Q."/>
            <person name="Grigoriev I.V."/>
            <person name="Kubicek C.P."/>
            <person name="Druzhinina I.S."/>
        </authorList>
    </citation>
    <scope>NUCLEOTIDE SEQUENCE [LARGE SCALE GENOMIC DNA]</scope>
    <source>
        <strain evidence="2 3">ATCC 18648</strain>
    </source>
</reference>
<evidence type="ECO:0000313" key="2">
    <source>
        <dbReference type="EMBL" id="PTB80895.1"/>
    </source>
</evidence>
<protein>
    <submittedName>
        <fullName evidence="2">Uncharacterized protein</fullName>
    </submittedName>
</protein>
<evidence type="ECO:0000313" key="3">
    <source>
        <dbReference type="Proteomes" id="UP000240760"/>
    </source>
</evidence>
<gene>
    <name evidence="2" type="ORF">M440DRAFT_1396039</name>
</gene>
<accession>A0A2T4CH43</accession>
<sequence>MTLGCPSQLLSITQVFHTPVVSLSTPRAWAARISNFAEGSLEGREKEESRSQREWASRKEEKPLDRLTVLAPAPKSPGRRSA</sequence>
<keyword evidence="3" id="KW-1185">Reference proteome</keyword>
<organism evidence="2 3">
    <name type="scientific">Trichoderma longibrachiatum ATCC 18648</name>
    <dbReference type="NCBI Taxonomy" id="983965"/>
    <lineage>
        <taxon>Eukaryota</taxon>
        <taxon>Fungi</taxon>
        <taxon>Dikarya</taxon>
        <taxon>Ascomycota</taxon>
        <taxon>Pezizomycotina</taxon>
        <taxon>Sordariomycetes</taxon>
        <taxon>Hypocreomycetidae</taxon>
        <taxon>Hypocreales</taxon>
        <taxon>Hypocreaceae</taxon>
        <taxon>Trichoderma</taxon>
    </lineage>
</organism>
<proteinExistence type="predicted"/>
<dbReference type="EMBL" id="KZ679126">
    <property type="protein sequence ID" value="PTB80895.1"/>
    <property type="molecule type" value="Genomic_DNA"/>
</dbReference>